<proteinExistence type="inferred from homology"/>
<dbReference type="Proteomes" id="UP000812966">
    <property type="component" value="Unassembled WGS sequence"/>
</dbReference>
<dbReference type="GO" id="GO:0005829">
    <property type="term" value="C:cytosol"/>
    <property type="evidence" value="ECO:0007669"/>
    <property type="project" value="TreeGrafter"/>
</dbReference>
<dbReference type="PANTHER" id="PTHR12387">
    <property type="entry name" value="26S PROTEASOME NON-ATPASE REGULATORY SUBUNIT 8"/>
    <property type="match status" value="1"/>
</dbReference>
<dbReference type="Gene3D" id="1.25.40.990">
    <property type="match status" value="1"/>
</dbReference>
<keyword evidence="5" id="KW-1185">Reference proteome</keyword>
<dbReference type="PANTHER" id="PTHR12387:SF0">
    <property type="entry name" value="26S PROTEASOME NON-ATPASE REGULATORY SUBUNIT 8"/>
    <property type="match status" value="1"/>
</dbReference>
<dbReference type="InterPro" id="IPR033464">
    <property type="entry name" value="CSN8_PSD8_EIF3K"/>
</dbReference>
<dbReference type="EMBL" id="JABELV010000024">
    <property type="protein sequence ID" value="KAG7562887.1"/>
    <property type="molecule type" value="Genomic_DNA"/>
</dbReference>
<dbReference type="InterPro" id="IPR006746">
    <property type="entry name" value="26S_Psome_Rpn12"/>
</dbReference>
<dbReference type="AlphaFoldDB" id="A0A8K0JQ90"/>
<evidence type="ECO:0000259" key="3">
    <source>
        <dbReference type="Pfam" id="PF10075"/>
    </source>
</evidence>
<sequence>MPNQQLKQGLTSLQQAYDSGDVAGAGKQLTQLKIALARAGLLSPNGQQDKEDLLTARSILEIGAFYSLKVRDVSAFARYEAMLSGYYRDFKAILPPSTSQPPLLGLSLLSLLASSRIADFHTVLETLDEQMMNDVYVRWPIDLERWLMEGSYTKVWRARERVPREEYGVLLEGLVGTIRSEIASCHEKAYATLPLADATRLLFFKNESETVEFGQGRGWSFSPTTREFGLARVLNNPGSSFTDGPTGSAGAGLSGDGPIAKERLIKTSLDYATELEAIV</sequence>
<dbReference type="OrthoDB" id="8775810at2759"/>
<name>A0A8K0JQ90_9TREE</name>
<organism evidence="4 5">
    <name type="scientific">Filobasidium floriforme</name>
    <dbReference type="NCBI Taxonomy" id="5210"/>
    <lineage>
        <taxon>Eukaryota</taxon>
        <taxon>Fungi</taxon>
        <taxon>Dikarya</taxon>
        <taxon>Basidiomycota</taxon>
        <taxon>Agaricomycotina</taxon>
        <taxon>Tremellomycetes</taxon>
        <taxon>Filobasidiales</taxon>
        <taxon>Filobasidiaceae</taxon>
        <taxon>Filobasidium</taxon>
    </lineage>
</organism>
<keyword evidence="2" id="KW-0647">Proteasome</keyword>
<evidence type="ECO:0000313" key="4">
    <source>
        <dbReference type="EMBL" id="KAG7562887.1"/>
    </source>
</evidence>
<comment type="similarity">
    <text evidence="1">Belongs to the proteasome subunit S14 family.</text>
</comment>
<reference evidence="4" key="1">
    <citation type="submission" date="2020-04" db="EMBL/GenBank/DDBJ databases">
        <title>Analysis of mating type loci in Filobasidium floriforme.</title>
        <authorList>
            <person name="Nowrousian M."/>
        </authorList>
    </citation>
    <scope>NUCLEOTIDE SEQUENCE</scope>
    <source>
        <strain evidence="4">CBS 6242</strain>
    </source>
</reference>
<accession>A0A8K0JQ90</accession>
<protein>
    <recommendedName>
        <fullName evidence="3">CSN8/PSMD8/EIF3K domain-containing protein</fullName>
    </recommendedName>
</protein>
<dbReference type="GO" id="GO:0043161">
    <property type="term" value="P:proteasome-mediated ubiquitin-dependent protein catabolic process"/>
    <property type="evidence" value="ECO:0007669"/>
    <property type="project" value="TreeGrafter"/>
</dbReference>
<comment type="caution">
    <text evidence="4">The sequence shown here is derived from an EMBL/GenBank/DDBJ whole genome shotgun (WGS) entry which is preliminary data.</text>
</comment>
<dbReference type="FunFam" id="1.25.40.990:FF:000001">
    <property type="entry name" value="26S proteasome non-ATPase regulatory subunit"/>
    <property type="match status" value="1"/>
</dbReference>
<dbReference type="GO" id="GO:0008541">
    <property type="term" value="C:proteasome regulatory particle, lid subcomplex"/>
    <property type="evidence" value="ECO:0007669"/>
    <property type="project" value="TreeGrafter"/>
</dbReference>
<evidence type="ECO:0000313" key="5">
    <source>
        <dbReference type="Proteomes" id="UP000812966"/>
    </source>
</evidence>
<dbReference type="GO" id="GO:0005634">
    <property type="term" value="C:nucleus"/>
    <property type="evidence" value="ECO:0007669"/>
    <property type="project" value="TreeGrafter"/>
</dbReference>
<evidence type="ECO:0000256" key="2">
    <source>
        <dbReference type="ARBA" id="ARBA00022942"/>
    </source>
</evidence>
<gene>
    <name evidence="4" type="ORF">FFLO_01716</name>
</gene>
<feature type="domain" description="CSN8/PSMD8/EIF3K" evidence="3">
    <location>
        <begin position="101"/>
        <end position="226"/>
    </location>
</feature>
<dbReference type="Pfam" id="PF10075">
    <property type="entry name" value="CSN8_PSD8_EIF3K"/>
    <property type="match status" value="1"/>
</dbReference>
<evidence type="ECO:0000256" key="1">
    <source>
        <dbReference type="ARBA" id="ARBA00009627"/>
    </source>
</evidence>